<gene>
    <name evidence="2" type="ORF">Sjap_011774</name>
</gene>
<evidence type="ECO:0000256" key="1">
    <source>
        <dbReference type="SAM" id="MobiDB-lite"/>
    </source>
</evidence>
<keyword evidence="3" id="KW-1185">Reference proteome</keyword>
<dbReference type="Proteomes" id="UP001417504">
    <property type="component" value="Unassembled WGS sequence"/>
</dbReference>
<feature type="region of interest" description="Disordered" evidence="1">
    <location>
        <begin position="81"/>
        <end position="102"/>
    </location>
</feature>
<reference evidence="2 3" key="1">
    <citation type="submission" date="2024-01" db="EMBL/GenBank/DDBJ databases">
        <title>Genome assemblies of Stephania.</title>
        <authorList>
            <person name="Yang L."/>
        </authorList>
    </citation>
    <scope>NUCLEOTIDE SEQUENCE [LARGE SCALE GENOMIC DNA]</scope>
    <source>
        <strain evidence="2">QJT</strain>
        <tissue evidence="2">Leaf</tissue>
    </source>
</reference>
<dbReference type="AlphaFoldDB" id="A0AAP0P4Z6"/>
<name>A0AAP0P4Z6_9MAGN</name>
<dbReference type="EMBL" id="JBBNAE010000004">
    <property type="protein sequence ID" value="KAK9131287.1"/>
    <property type="molecule type" value="Genomic_DNA"/>
</dbReference>
<evidence type="ECO:0000313" key="2">
    <source>
        <dbReference type="EMBL" id="KAK9131287.1"/>
    </source>
</evidence>
<protein>
    <submittedName>
        <fullName evidence="2">Uncharacterized protein</fullName>
    </submittedName>
</protein>
<evidence type="ECO:0000313" key="3">
    <source>
        <dbReference type="Proteomes" id="UP001417504"/>
    </source>
</evidence>
<feature type="compositionally biased region" description="Basic and acidic residues" evidence="1">
    <location>
        <begin position="81"/>
        <end position="94"/>
    </location>
</feature>
<accession>A0AAP0P4Z6</accession>
<sequence>MTATFGNSIDGEELSSQSILDSEETLNVVTLKTIMLDEFSIVDEYLSKLKEELEVSLREPEIIIAKDEEKENEMRLEVISKTLEEPQKESKKDQPLVPDELPNMKEGMHVALPKAIDVSFVVDISKGEEIT</sequence>
<proteinExistence type="predicted"/>
<comment type="caution">
    <text evidence="2">The sequence shown here is derived from an EMBL/GenBank/DDBJ whole genome shotgun (WGS) entry which is preliminary data.</text>
</comment>
<organism evidence="2 3">
    <name type="scientific">Stephania japonica</name>
    <dbReference type="NCBI Taxonomy" id="461633"/>
    <lineage>
        <taxon>Eukaryota</taxon>
        <taxon>Viridiplantae</taxon>
        <taxon>Streptophyta</taxon>
        <taxon>Embryophyta</taxon>
        <taxon>Tracheophyta</taxon>
        <taxon>Spermatophyta</taxon>
        <taxon>Magnoliopsida</taxon>
        <taxon>Ranunculales</taxon>
        <taxon>Menispermaceae</taxon>
        <taxon>Menispermoideae</taxon>
        <taxon>Cissampelideae</taxon>
        <taxon>Stephania</taxon>
    </lineage>
</organism>